<organism evidence="1 2">
    <name type="scientific">Shewanella polaris</name>
    <dbReference type="NCBI Taxonomy" id="2588449"/>
    <lineage>
        <taxon>Bacteria</taxon>
        <taxon>Pseudomonadati</taxon>
        <taxon>Pseudomonadota</taxon>
        <taxon>Gammaproteobacteria</taxon>
        <taxon>Alteromonadales</taxon>
        <taxon>Shewanellaceae</taxon>
        <taxon>Shewanella</taxon>
    </lineage>
</organism>
<proteinExistence type="predicted"/>
<dbReference type="Proteomes" id="UP000319809">
    <property type="component" value="Chromosome"/>
</dbReference>
<keyword evidence="2" id="KW-1185">Reference proteome</keyword>
<reference evidence="1 2" key="1">
    <citation type="submission" date="2019-06" db="EMBL/GenBank/DDBJ databases">
        <title>The genome of Shewanella sp. SM1901.</title>
        <authorList>
            <person name="Cha Q."/>
        </authorList>
    </citation>
    <scope>NUCLEOTIDE SEQUENCE [LARGE SCALE GENOMIC DNA]</scope>
    <source>
        <strain evidence="1 2">SM1901</strain>
    </source>
</reference>
<protein>
    <submittedName>
        <fullName evidence="1">Uncharacterized protein</fullName>
    </submittedName>
</protein>
<accession>A0A4Y5YAN7</accession>
<evidence type="ECO:0000313" key="1">
    <source>
        <dbReference type="EMBL" id="QDE29659.1"/>
    </source>
</evidence>
<dbReference type="EMBL" id="CP041036">
    <property type="protein sequence ID" value="QDE29659.1"/>
    <property type="molecule type" value="Genomic_DNA"/>
</dbReference>
<dbReference type="AlphaFoldDB" id="A0A4Y5YAN7"/>
<gene>
    <name evidence="1" type="ORF">FH971_00970</name>
</gene>
<evidence type="ECO:0000313" key="2">
    <source>
        <dbReference type="Proteomes" id="UP000319809"/>
    </source>
</evidence>
<sequence>MFMVPHSNQLTSPLLTTFKSITLLLALASGLFTINPLHANHELQVTESTQAIFGNWIIDTSEKITLLQLNPDHSYLHIEFNLLEPQNSVAEWGRIDIHPSGVRFIPSYSNNSRQGLVAYQMNRPKLQMALTLESAKLVFTIDTNADSVMDEQHDYQAYPIQSIYGVWHQQMTSALSSLLLLDNGYYAVVNINVHQDPQAHPHYTHLQWGHFDIQQHQLFISPIFDNHPQQSVSQLGILQSIFYHQRSQQLALSFDSDKDNLSDRFQLFTR</sequence>
<dbReference type="KEGG" id="spol:FH971_00970"/>
<name>A0A4Y5YAN7_9GAMM</name>